<feature type="domain" description="Helicase ATP-binding" evidence="7">
    <location>
        <begin position="134"/>
        <end position="290"/>
    </location>
</feature>
<organism evidence="9 10">
    <name type="scientific">Mycena chlorophos</name>
    <name type="common">Agaric fungus</name>
    <name type="synonym">Agaricus chlorophos</name>
    <dbReference type="NCBI Taxonomy" id="658473"/>
    <lineage>
        <taxon>Eukaryota</taxon>
        <taxon>Fungi</taxon>
        <taxon>Dikarya</taxon>
        <taxon>Basidiomycota</taxon>
        <taxon>Agaricomycotina</taxon>
        <taxon>Agaricomycetes</taxon>
        <taxon>Agaricomycetidae</taxon>
        <taxon>Agaricales</taxon>
        <taxon>Marasmiineae</taxon>
        <taxon>Mycenaceae</taxon>
        <taxon>Mycena</taxon>
    </lineage>
</organism>
<dbReference type="PROSITE" id="PS00422">
    <property type="entry name" value="GRANINS_1"/>
    <property type="match status" value="1"/>
</dbReference>
<feature type="compositionally biased region" description="Basic and acidic residues" evidence="6">
    <location>
        <begin position="13"/>
        <end position="23"/>
    </location>
</feature>
<dbReference type="InterPro" id="IPR018054">
    <property type="entry name" value="Chromogranin_CS"/>
</dbReference>
<dbReference type="Gene3D" id="1.20.58.1520">
    <property type="match status" value="1"/>
</dbReference>
<dbReference type="Pfam" id="PF13234">
    <property type="entry name" value="MTR4_beta-barrel"/>
    <property type="match status" value="1"/>
</dbReference>
<keyword evidence="10" id="KW-1185">Reference proteome</keyword>
<dbReference type="Gene3D" id="2.40.30.300">
    <property type="match status" value="1"/>
</dbReference>
<dbReference type="InterPro" id="IPR012961">
    <property type="entry name" value="Ski2/MTR4_C"/>
</dbReference>
<dbReference type="Pfam" id="PF00271">
    <property type="entry name" value="Helicase_C"/>
    <property type="match status" value="1"/>
</dbReference>
<protein>
    <recommendedName>
        <fullName evidence="11">Antiviral helicase</fullName>
    </recommendedName>
</protein>
<feature type="region of interest" description="Disordered" evidence="6">
    <location>
        <begin position="1467"/>
        <end position="1500"/>
    </location>
</feature>
<accession>A0ABQ0M6C1</accession>
<evidence type="ECO:0000256" key="5">
    <source>
        <dbReference type="SAM" id="Coils"/>
    </source>
</evidence>
<evidence type="ECO:0000259" key="8">
    <source>
        <dbReference type="PROSITE" id="PS51194"/>
    </source>
</evidence>
<feature type="region of interest" description="Disordered" evidence="6">
    <location>
        <begin position="337"/>
        <end position="365"/>
    </location>
</feature>
<dbReference type="Pfam" id="PF08148">
    <property type="entry name" value="DSHCT"/>
    <property type="match status" value="1"/>
</dbReference>
<dbReference type="PANTHER" id="PTHR12131">
    <property type="entry name" value="ATP-DEPENDENT RNA AND DNA HELICASE"/>
    <property type="match status" value="1"/>
</dbReference>
<dbReference type="Pfam" id="PF03999">
    <property type="entry name" value="MAP65_ASE1"/>
    <property type="match status" value="1"/>
</dbReference>
<dbReference type="EMBL" id="DF849791">
    <property type="protein sequence ID" value="GAT58863.1"/>
    <property type="molecule type" value="Genomic_DNA"/>
</dbReference>
<dbReference type="CDD" id="cd18795">
    <property type="entry name" value="SF2_C_Ski2"/>
    <property type="match status" value="1"/>
</dbReference>
<dbReference type="InterPro" id="IPR025696">
    <property type="entry name" value="Beta-barrel_MTR4"/>
</dbReference>
<dbReference type="Pfam" id="PF00270">
    <property type="entry name" value="DEAD"/>
    <property type="match status" value="1"/>
</dbReference>
<proteinExistence type="predicted"/>
<dbReference type="CDD" id="cd13154">
    <property type="entry name" value="KOW_Mtr4"/>
    <property type="match status" value="1"/>
</dbReference>
<dbReference type="SMART" id="SM00487">
    <property type="entry name" value="DEXDc"/>
    <property type="match status" value="1"/>
</dbReference>
<dbReference type="InterPro" id="IPR001650">
    <property type="entry name" value="Helicase_C-like"/>
</dbReference>
<dbReference type="InterPro" id="IPR027417">
    <property type="entry name" value="P-loop_NTPase"/>
</dbReference>
<feature type="domain" description="Helicase C-terminal" evidence="8">
    <location>
        <begin position="367"/>
        <end position="571"/>
    </location>
</feature>
<dbReference type="Gene3D" id="3.40.50.300">
    <property type="entry name" value="P-loop containing nucleotide triphosphate hydrolases"/>
    <property type="match status" value="2"/>
</dbReference>
<feature type="region of interest" description="Disordered" evidence="6">
    <location>
        <begin position="1252"/>
        <end position="1272"/>
    </location>
</feature>
<keyword evidence="4" id="KW-0067">ATP-binding</keyword>
<dbReference type="InterPro" id="IPR011545">
    <property type="entry name" value="DEAD/DEAH_box_helicase_dom"/>
</dbReference>
<feature type="coiled-coil region" evidence="5">
    <location>
        <begin position="832"/>
        <end position="859"/>
    </location>
</feature>
<dbReference type="Proteomes" id="UP000815677">
    <property type="component" value="Unassembled WGS sequence"/>
</dbReference>
<keyword evidence="3" id="KW-0347">Helicase</keyword>
<dbReference type="Gene3D" id="1.10.3380.30">
    <property type="match status" value="1"/>
</dbReference>
<reference evidence="9" key="1">
    <citation type="submission" date="2014-09" db="EMBL/GenBank/DDBJ databases">
        <title>Genome sequence of the luminous mushroom Mycena chlorophos for searching fungal bioluminescence genes.</title>
        <authorList>
            <person name="Tanaka Y."/>
            <person name="Kasuga D."/>
            <person name="Oba Y."/>
            <person name="Hase S."/>
            <person name="Sato K."/>
            <person name="Oba Y."/>
            <person name="Sakakibara Y."/>
        </authorList>
    </citation>
    <scope>NUCLEOTIDE SEQUENCE</scope>
</reference>
<feature type="region of interest" description="Disordered" evidence="6">
    <location>
        <begin position="1"/>
        <end position="55"/>
    </location>
</feature>
<feature type="compositionally biased region" description="Basic residues" evidence="6">
    <location>
        <begin position="350"/>
        <end position="361"/>
    </location>
</feature>
<feature type="compositionally biased region" description="Basic and acidic residues" evidence="6">
    <location>
        <begin position="1477"/>
        <end position="1500"/>
    </location>
</feature>
<dbReference type="Pfam" id="PF21408">
    <property type="entry name" value="MTR4-like_stalk"/>
    <property type="match status" value="1"/>
</dbReference>
<evidence type="ECO:0000313" key="9">
    <source>
        <dbReference type="EMBL" id="GAT58863.1"/>
    </source>
</evidence>
<keyword evidence="1" id="KW-0547">Nucleotide-binding</keyword>
<name>A0ABQ0M6C1_MYCCL</name>
<dbReference type="SMART" id="SM00490">
    <property type="entry name" value="HELICc"/>
    <property type="match status" value="1"/>
</dbReference>
<evidence type="ECO:0008006" key="11">
    <source>
        <dbReference type="Google" id="ProtNLM"/>
    </source>
</evidence>
<evidence type="ECO:0000313" key="10">
    <source>
        <dbReference type="Proteomes" id="UP000815677"/>
    </source>
</evidence>
<dbReference type="InterPro" id="IPR048392">
    <property type="entry name" value="MTR4-like_stalk"/>
</dbReference>
<feature type="region of interest" description="Disordered" evidence="6">
    <location>
        <begin position="1539"/>
        <end position="1641"/>
    </location>
</feature>
<dbReference type="SUPFAM" id="SSF52540">
    <property type="entry name" value="P-loop containing nucleoside triphosphate hydrolases"/>
    <property type="match status" value="1"/>
</dbReference>
<evidence type="ECO:0000256" key="3">
    <source>
        <dbReference type="ARBA" id="ARBA00022806"/>
    </source>
</evidence>
<dbReference type="PANTHER" id="PTHR12131:SF7">
    <property type="entry name" value="EXOSOME RNA HELICASE MTR4"/>
    <property type="match status" value="1"/>
</dbReference>
<evidence type="ECO:0000256" key="2">
    <source>
        <dbReference type="ARBA" id="ARBA00022801"/>
    </source>
</evidence>
<sequence>MDLFSFLDGGPPPDDHVHVEPSHEKRKRKAPTPPQETTQPDAGPSSPKRARLDAPDPVVLDDFETEAKREVAASAGLTGSTVETGSRLELRHQVRHQVAVPQGYNYIPISQHVPPAKPDREYKFDLDPFQRVSIYAIQRNESVLVSAHTSAGKTVVAEYAIAQCLNNKQRVIYTSPIKALSNQKYRDMLAEFGDVGLMTGDVTINPSASCLVMTTEILRSMLYRGSEIMREVAWVIFDEIHYMRDKERGVVWEETIILLPHTVHYVFLSATIPNAMQFAEWISKSHEQPCHVVYTDFRPTPLQNYMFPAGGEGIYLVVNEKGEFREDNFGKAMAKLQESMGEDPADSKGGKGRKGKTKKGGTKGPSDISRLIKMIMLKNYNPVIVFAFAKRECEALALTLSKFEFNTTDEQELVNNIFTNAIENLSAADRELPQISNLLPLLKRGIGIHHGGLLPILKEVIEILFQEGLIKVLFATETFSIGLNMPAKTVVFTTTRKFDGREFRNLTSGEYIQMSGRAGRRGLDERGVVIMMCDEKLEPSAAINMVKGEADRLDSAFHLGYNMILNLMKVEGISPEFMLEKCFFQFQSSTGVPKLEEEMKAEEAIRAAMVIPDEALVEEYYGYRTQLDQMSADFREVVTHPTYSLPFLQAGRLVKVKYQKQNFGWGVIINFQKRLPPKNRPLPTAEEIPPHEQYIVDVLLNCAPGSTSSKDKHAVKAEPVGFQPCPAGQRGVPIVVAVLLSTIEAISHLRIFLPKDLRSDAARETVWKSVLEIQRRFPDGIALLDPVENLGIKDDKFTLLVQKIALMEKKMGQSPLHKDPRLPELFEKYAEREAVKDRIRALKRRIQATRDVLQMEELKARKRVLRRLGFTDSSDIVDMKGRVACEISSGDELLLTELIFNGAFNTLLPEQCAALLSCFVFAEKSEQVTKLKEELAAPLRSMQEIAKRIAKVSKESKIEIDETDYVASFKVELMDAVVQWCRGASFSDICKLTDQFEGSVIRVFRRLGELLRQMAQAAKVIGNNELKEKFEKSYDHVTVTVWLTPASMASLTPLLNALQSTLSAQIQLLPTLHAQLGRPTNTVEDDLATLQESLVRCVESHIEQRRNEVDSWLAKCDAVEAECVGYTKALGGNMKAMGSLGELRKEKVLPVRYDMVSEYQEKLRQLYHTKLEQLTTLSNRLTALARTLGADYSELLHDEDASYRDISPERFTKLEKELVRGKAEVAKRLVHLGETFVQIDWLYTELGMTVPDLPDDEESSRSSTSSDPFHTPSATEAARYRLLADFIEQANTEDNSTPPRLEVEPTHELITWAMDLRASLEDVKRRRETHIQAMYDQLEGLWRRLGVAEADMDAFVEAHRGSTEETVAEYEEELERMLELKRERMSTFVESAREEITKLWDELMVGEEERQDWIPFFDDEHTEDLLTIHEDEIKRLKEEKRVKAPLLAGIKRYFDICEEEKELAAAASDQSRLLGRGPRDPGRLLREEKMRKRVSKEKPRLEQDLLTSIPAWEQEAGRTFLVHGQSILQLLMQTVSGADQENVGSKRKPSPVGRATSVPPRATTPTQSYAPRSGGTVTPAVRPMPAASNSLPNKRAKTDTTPSYSKPAPLGSHRGANGAQRNASPSKIPGPNRAVSKPGIPTLALPRPAYAQHQALGHGRGPTVGYGGGLRSASASVSSASNSISSGGSGSYGGRYASGGSAAPSAKTLAAKAARARRESFKPRASVDAEMQQQHALGLSHMRWGLEGAVKEEENY</sequence>
<gene>
    <name evidence="9" type="ORF">MCHLO_15240</name>
</gene>
<dbReference type="CDD" id="cd18024">
    <property type="entry name" value="DEXHc_Mtr4-like"/>
    <property type="match status" value="1"/>
</dbReference>
<evidence type="ECO:0000256" key="1">
    <source>
        <dbReference type="ARBA" id="ARBA00022741"/>
    </source>
</evidence>
<evidence type="ECO:0000256" key="6">
    <source>
        <dbReference type="SAM" id="MobiDB-lite"/>
    </source>
</evidence>
<evidence type="ECO:0000259" key="7">
    <source>
        <dbReference type="PROSITE" id="PS51192"/>
    </source>
</evidence>
<dbReference type="PROSITE" id="PS51192">
    <property type="entry name" value="HELICASE_ATP_BIND_1"/>
    <property type="match status" value="1"/>
</dbReference>
<dbReference type="InterPro" id="IPR050699">
    <property type="entry name" value="RNA-DNA_Helicase"/>
</dbReference>
<dbReference type="InterPro" id="IPR014001">
    <property type="entry name" value="Helicase_ATP-bd"/>
</dbReference>
<dbReference type="SMART" id="SM01142">
    <property type="entry name" value="DSHCT"/>
    <property type="match status" value="1"/>
</dbReference>
<evidence type="ECO:0000256" key="4">
    <source>
        <dbReference type="ARBA" id="ARBA00022840"/>
    </source>
</evidence>
<keyword evidence="2" id="KW-0378">Hydrolase</keyword>
<dbReference type="PROSITE" id="PS51194">
    <property type="entry name" value="HELICASE_CTER"/>
    <property type="match status" value="1"/>
</dbReference>
<keyword evidence="5" id="KW-0175">Coiled coil</keyword>